<dbReference type="RefSeq" id="WP_309984489.1">
    <property type="nucleotide sequence ID" value="NZ_JAVDTI010000003.1"/>
</dbReference>
<comment type="caution">
    <text evidence="1">The sequence shown here is derived from an EMBL/GenBank/DDBJ whole genome shotgun (WGS) entry which is preliminary data.</text>
</comment>
<reference evidence="1 2" key="1">
    <citation type="submission" date="2023-07" db="EMBL/GenBank/DDBJ databases">
        <title>Sorghum-associated microbial communities from plants grown in Nebraska, USA.</title>
        <authorList>
            <person name="Schachtman D."/>
        </authorList>
    </citation>
    <scope>NUCLEOTIDE SEQUENCE [LARGE SCALE GENOMIC DNA]</scope>
    <source>
        <strain evidence="1 2">BE57</strain>
    </source>
</reference>
<evidence type="ECO:0000313" key="1">
    <source>
        <dbReference type="EMBL" id="MDR6806042.1"/>
    </source>
</evidence>
<name>A0ABU1QYG6_9BACT</name>
<dbReference type="Proteomes" id="UP001264980">
    <property type="component" value="Unassembled WGS sequence"/>
</dbReference>
<accession>A0ABU1QYG6</accession>
<organism evidence="1 2">
    <name type="scientific">Dyadobacter fermentans</name>
    <dbReference type="NCBI Taxonomy" id="94254"/>
    <lineage>
        <taxon>Bacteria</taxon>
        <taxon>Pseudomonadati</taxon>
        <taxon>Bacteroidota</taxon>
        <taxon>Cytophagia</taxon>
        <taxon>Cytophagales</taxon>
        <taxon>Spirosomataceae</taxon>
        <taxon>Dyadobacter</taxon>
    </lineage>
</organism>
<protein>
    <submittedName>
        <fullName evidence="1">Uncharacterized protein</fullName>
    </submittedName>
</protein>
<evidence type="ECO:0000313" key="2">
    <source>
        <dbReference type="Proteomes" id="UP001264980"/>
    </source>
</evidence>
<proteinExistence type="predicted"/>
<sequence length="85" mass="10317">MTRKAEQKKNYQMLLDWYQYRAEENKGSHKKLLDLLAKLNKNLEADESYDKDIDDLESLKIIYETGIRRFESQVEKYQRLIDDLE</sequence>
<keyword evidence="2" id="KW-1185">Reference proteome</keyword>
<gene>
    <name evidence="1" type="ORF">J2W84_003090</name>
</gene>
<dbReference type="EMBL" id="JAVDTI010000003">
    <property type="protein sequence ID" value="MDR6806042.1"/>
    <property type="molecule type" value="Genomic_DNA"/>
</dbReference>